<dbReference type="Pfam" id="PF15011">
    <property type="entry name" value="CA109-like"/>
    <property type="match status" value="1"/>
</dbReference>
<dbReference type="EMBL" id="JBBPFD010000014">
    <property type="protein sequence ID" value="KAK7899246.1"/>
    <property type="molecule type" value="Genomic_DNA"/>
</dbReference>
<dbReference type="PANTHER" id="PTHR16234">
    <property type="entry name" value="SIMILAR TO HYPOTHETICAL PROTEIN FLJ20508"/>
    <property type="match status" value="1"/>
</dbReference>
<name>A0AAW0NSZ4_9GOBI</name>
<dbReference type="GO" id="GO:0005634">
    <property type="term" value="C:nucleus"/>
    <property type="evidence" value="ECO:0007669"/>
    <property type="project" value="TreeGrafter"/>
</dbReference>
<dbReference type="InterPro" id="IPR029159">
    <property type="entry name" value="CA109-like"/>
</dbReference>
<dbReference type="PANTHER" id="PTHR16234:SF5">
    <property type="entry name" value="AFG2-INTERACTING RIBOSOME MATURATION FACTOR"/>
    <property type="match status" value="1"/>
</dbReference>
<sequence>MTQVRLTPLHQAIRKAFQCIENNQKTWRTVLDECDPLIVSLGNLAEQFLALSKVDLTKTPLNVFPDLEAKLRFKLHHATDTVMCKLNEKLSSLQSVRDSVGSQVPQCFRSRSSFLWTSQS</sequence>
<gene>
    <name evidence="1" type="ORF">WMY93_020099</name>
</gene>
<comment type="caution">
    <text evidence="1">The sequence shown here is derived from an EMBL/GenBank/DDBJ whole genome shotgun (WGS) entry which is preliminary data.</text>
</comment>
<dbReference type="AlphaFoldDB" id="A0AAW0NSZ4"/>
<evidence type="ECO:0000313" key="2">
    <source>
        <dbReference type="Proteomes" id="UP001460270"/>
    </source>
</evidence>
<proteinExistence type="predicted"/>
<keyword evidence="2" id="KW-1185">Reference proteome</keyword>
<organism evidence="1 2">
    <name type="scientific">Mugilogobius chulae</name>
    <name type="common">yellowstripe goby</name>
    <dbReference type="NCBI Taxonomy" id="88201"/>
    <lineage>
        <taxon>Eukaryota</taxon>
        <taxon>Metazoa</taxon>
        <taxon>Chordata</taxon>
        <taxon>Craniata</taxon>
        <taxon>Vertebrata</taxon>
        <taxon>Euteleostomi</taxon>
        <taxon>Actinopterygii</taxon>
        <taxon>Neopterygii</taxon>
        <taxon>Teleostei</taxon>
        <taxon>Neoteleostei</taxon>
        <taxon>Acanthomorphata</taxon>
        <taxon>Gobiaria</taxon>
        <taxon>Gobiiformes</taxon>
        <taxon>Gobioidei</taxon>
        <taxon>Gobiidae</taxon>
        <taxon>Gobionellinae</taxon>
        <taxon>Mugilogobius</taxon>
    </lineage>
</organism>
<protein>
    <submittedName>
        <fullName evidence="1">Uncharacterized protein</fullName>
    </submittedName>
</protein>
<evidence type="ECO:0000313" key="1">
    <source>
        <dbReference type="EMBL" id="KAK7899246.1"/>
    </source>
</evidence>
<reference evidence="2" key="1">
    <citation type="submission" date="2024-04" db="EMBL/GenBank/DDBJ databases">
        <title>Salinicola lusitanus LLJ914,a marine bacterium isolated from the Okinawa Trough.</title>
        <authorList>
            <person name="Li J."/>
        </authorList>
    </citation>
    <scope>NUCLEOTIDE SEQUENCE [LARGE SCALE GENOMIC DNA]</scope>
</reference>
<accession>A0AAW0NSZ4</accession>
<dbReference type="GO" id="GO:0005737">
    <property type="term" value="C:cytoplasm"/>
    <property type="evidence" value="ECO:0007669"/>
    <property type="project" value="TreeGrafter"/>
</dbReference>
<dbReference type="Proteomes" id="UP001460270">
    <property type="component" value="Unassembled WGS sequence"/>
</dbReference>